<name>A0A0G9K425_9BACT</name>
<evidence type="ECO:0000256" key="1">
    <source>
        <dbReference type="SAM" id="Phobius"/>
    </source>
</evidence>
<evidence type="ECO:0000313" key="3">
    <source>
        <dbReference type="Proteomes" id="UP000035514"/>
    </source>
</evidence>
<evidence type="ECO:0000313" key="2">
    <source>
        <dbReference type="EMBL" id="KLE00610.1"/>
    </source>
</evidence>
<keyword evidence="1" id="KW-0472">Membrane</keyword>
<accession>A0A0G9K425</accession>
<keyword evidence="1" id="KW-1133">Transmembrane helix</keyword>
<dbReference type="AlphaFoldDB" id="A0A0G9K425"/>
<dbReference type="PATRIC" id="fig|1447256.3.peg.1068"/>
<sequence>MPKITSFVKFKIIVFAAVVFDFLLLIYIK</sequence>
<organism evidence="2 3">
    <name type="scientific">Aliarcobacter butzleri L348</name>
    <dbReference type="NCBI Taxonomy" id="1447256"/>
    <lineage>
        <taxon>Bacteria</taxon>
        <taxon>Pseudomonadati</taxon>
        <taxon>Campylobacterota</taxon>
        <taxon>Epsilonproteobacteria</taxon>
        <taxon>Campylobacterales</taxon>
        <taxon>Arcobacteraceae</taxon>
        <taxon>Aliarcobacter</taxon>
    </lineage>
</organism>
<dbReference type="Proteomes" id="UP000035514">
    <property type="component" value="Unassembled WGS sequence"/>
</dbReference>
<dbReference type="EMBL" id="JAIQ01000083">
    <property type="protein sequence ID" value="KLE00610.1"/>
    <property type="molecule type" value="Genomic_DNA"/>
</dbReference>
<feature type="transmembrane region" description="Helical" evidence="1">
    <location>
        <begin position="12"/>
        <end position="28"/>
    </location>
</feature>
<proteinExistence type="predicted"/>
<gene>
    <name evidence="2" type="ORF">AA20_05495</name>
</gene>
<reference evidence="2 3" key="1">
    <citation type="submission" date="2014-01" db="EMBL/GenBank/DDBJ databases">
        <title>Development of a Comparative Genomic Fingerprinting Assay for High Resolution Genotyping of Arcobacter butzleri.</title>
        <authorList>
            <person name="Webb A.L."/>
            <person name="Inglis G.D."/>
            <person name="Kruczkiewicz P."/>
            <person name="Selinger L.B."/>
            <person name="Taboada E.N."/>
        </authorList>
    </citation>
    <scope>NUCLEOTIDE SEQUENCE [LARGE SCALE GENOMIC DNA]</scope>
    <source>
        <strain evidence="2 3">L348</strain>
    </source>
</reference>
<keyword evidence="1" id="KW-0812">Transmembrane</keyword>
<protein>
    <submittedName>
        <fullName evidence="2">Uncharacterized protein</fullName>
    </submittedName>
</protein>
<comment type="caution">
    <text evidence="2">The sequence shown here is derived from an EMBL/GenBank/DDBJ whole genome shotgun (WGS) entry which is preliminary data.</text>
</comment>